<dbReference type="InterPro" id="IPR013221">
    <property type="entry name" value="Mur_ligase_cen"/>
</dbReference>
<feature type="domain" description="Mur ligase central" evidence="11">
    <location>
        <begin position="103"/>
        <end position="306"/>
    </location>
</feature>
<dbReference type="NCBIfam" id="TIGR01085">
    <property type="entry name" value="murE"/>
    <property type="match status" value="1"/>
</dbReference>
<evidence type="ECO:0000256" key="3">
    <source>
        <dbReference type="ARBA" id="ARBA00022598"/>
    </source>
</evidence>
<dbReference type="EMBL" id="UINC01038987">
    <property type="protein sequence ID" value="SVB36807.1"/>
    <property type="molecule type" value="Genomic_DNA"/>
</dbReference>
<dbReference type="InterPro" id="IPR036565">
    <property type="entry name" value="Mur-like_cat_sf"/>
</dbReference>
<dbReference type="InterPro" id="IPR035911">
    <property type="entry name" value="MurE/MurF_N"/>
</dbReference>
<gene>
    <name evidence="12" type="ORF">METZ01_LOCUS189661</name>
</gene>
<dbReference type="InterPro" id="IPR000713">
    <property type="entry name" value="Mur_ligase_N"/>
</dbReference>
<name>A0A382DGQ1_9ZZZZ</name>
<evidence type="ECO:0000259" key="9">
    <source>
        <dbReference type="Pfam" id="PF01225"/>
    </source>
</evidence>
<sequence>MLVGKFIKNINSKFKGHFFSGLSFNSLNLKKNNIFFSIKGTKINGNKFIKDAIKKGARTIVSNLNFKGLKNRVLYIKSNNPRKLLSEVASKFYQNKPKNLIAVTGTNGKSSIADFYFQILNLNNKKVASLGTLGVKTDLKKSEIKNTTLDPILLNDYLQKIKKLNIDNVILEASSHGLKQNRLNGLDFKTGIFTNLSHDHLDYHKSFEDYLKSKLSLFQNLLRKNSNIITDINIPQYRNIKRIAKKKQLKIFTIGSKESDLELMKHHYKEDKQLFQIKYKNKIYDIIVNLIGKVQIKNILMAMIAAEKSNIKFKKIVKSIKNIKNVNGRFEKIGYIKNNSKVILDYAHTPAALSNCLQNLHEQFINRKISIVFGCGGDRDKSKRSQMGKIANKFCDKIYLTDDNPRFENPKKIRSAVKISIDKAKLYERPSREKAISNAIQNLNSGEILLVAGKGHEKNQDYGSFIRNFSDKKIILKYIKKKNKYLSKNWKVNILQEVIKDKILLDSKISKASINSKQIKKNNIFFAIKG</sequence>
<dbReference type="NCBIfam" id="NF001124">
    <property type="entry name" value="PRK00139.1-2"/>
    <property type="match status" value="1"/>
</dbReference>
<dbReference type="InterPro" id="IPR018109">
    <property type="entry name" value="Folylpolyglutamate_synth_CS"/>
</dbReference>
<evidence type="ECO:0000256" key="2">
    <source>
        <dbReference type="ARBA" id="ARBA00022490"/>
    </source>
</evidence>
<evidence type="ECO:0000256" key="7">
    <source>
        <dbReference type="ARBA" id="ARBA00022984"/>
    </source>
</evidence>
<feature type="domain" description="Mur ligase C-terminal" evidence="10">
    <location>
        <begin position="328"/>
        <end position="455"/>
    </location>
</feature>
<dbReference type="GO" id="GO:0071555">
    <property type="term" value="P:cell wall organization"/>
    <property type="evidence" value="ECO:0007669"/>
    <property type="project" value="UniProtKB-KW"/>
</dbReference>
<dbReference type="PANTHER" id="PTHR23135">
    <property type="entry name" value="MUR LIGASE FAMILY MEMBER"/>
    <property type="match status" value="1"/>
</dbReference>
<dbReference type="PANTHER" id="PTHR23135:SF4">
    <property type="entry name" value="UDP-N-ACETYLMURAMOYL-L-ALANYL-D-GLUTAMATE--2,6-DIAMINOPIMELATE LIGASE MURE HOMOLOG, CHLOROPLASTIC"/>
    <property type="match status" value="1"/>
</dbReference>
<dbReference type="GO" id="GO:0005737">
    <property type="term" value="C:cytoplasm"/>
    <property type="evidence" value="ECO:0007669"/>
    <property type="project" value="InterPro"/>
</dbReference>
<evidence type="ECO:0000256" key="8">
    <source>
        <dbReference type="ARBA" id="ARBA00023316"/>
    </source>
</evidence>
<comment type="similarity">
    <text evidence="1">Belongs to the MurCDEF family. MurE subfamily.</text>
</comment>
<keyword evidence="2" id="KW-0963">Cytoplasm</keyword>
<dbReference type="Pfam" id="PF02875">
    <property type="entry name" value="Mur_ligase_C"/>
    <property type="match status" value="1"/>
</dbReference>
<feature type="non-terminal residue" evidence="12">
    <location>
        <position position="530"/>
    </location>
</feature>
<dbReference type="HAMAP" id="MF_00208">
    <property type="entry name" value="MurE"/>
    <property type="match status" value="1"/>
</dbReference>
<evidence type="ECO:0000259" key="11">
    <source>
        <dbReference type="Pfam" id="PF08245"/>
    </source>
</evidence>
<dbReference type="GO" id="GO:0008360">
    <property type="term" value="P:regulation of cell shape"/>
    <property type="evidence" value="ECO:0007669"/>
    <property type="project" value="UniProtKB-KW"/>
</dbReference>
<evidence type="ECO:0000256" key="5">
    <source>
        <dbReference type="ARBA" id="ARBA00022840"/>
    </source>
</evidence>
<dbReference type="SUPFAM" id="SSF53244">
    <property type="entry name" value="MurD-like peptide ligases, peptide-binding domain"/>
    <property type="match status" value="1"/>
</dbReference>
<proteinExistence type="inferred from homology"/>
<keyword evidence="3" id="KW-0436">Ligase</keyword>
<reference evidence="12" key="1">
    <citation type="submission" date="2018-05" db="EMBL/GenBank/DDBJ databases">
        <authorList>
            <person name="Lanie J.A."/>
            <person name="Ng W.-L."/>
            <person name="Kazmierczak K.M."/>
            <person name="Andrzejewski T.M."/>
            <person name="Davidsen T.M."/>
            <person name="Wayne K.J."/>
            <person name="Tettelin H."/>
            <person name="Glass J.I."/>
            <person name="Rusch D."/>
            <person name="Podicherti R."/>
            <person name="Tsui H.-C.T."/>
            <person name="Winkler M.E."/>
        </authorList>
    </citation>
    <scope>NUCLEOTIDE SEQUENCE</scope>
</reference>
<protein>
    <recommendedName>
        <fullName evidence="13">Mur ligase central domain-containing protein</fullName>
    </recommendedName>
</protein>
<keyword evidence="4" id="KW-0547">Nucleotide-binding</keyword>
<evidence type="ECO:0008006" key="13">
    <source>
        <dbReference type="Google" id="ProtNLM"/>
    </source>
</evidence>
<keyword evidence="7" id="KW-0573">Peptidoglycan synthesis</keyword>
<evidence type="ECO:0000256" key="1">
    <source>
        <dbReference type="ARBA" id="ARBA00005898"/>
    </source>
</evidence>
<dbReference type="Pfam" id="PF01225">
    <property type="entry name" value="Mur_ligase"/>
    <property type="match status" value="1"/>
</dbReference>
<dbReference type="AlphaFoldDB" id="A0A382DGQ1"/>
<evidence type="ECO:0000313" key="12">
    <source>
        <dbReference type="EMBL" id="SVB36807.1"/>
    </source>
</evidence>
<dbReference type="InterPro" id="IPR005761">
    <property type="entry name" value="UDP-N-AcMur-Glu-dNH2Pim_ligase"/>
</dbReference>
<organism evidence="12">
    <name type="scientific">marine metagenome</name>
    <dbReference type="NCBI Taxonomy" id="408172"/>
    <lineage>
        <taxon>unclassified sequences</taxon>
        <taxon>metagenomes</taxon>
        <taxon>ecological metagenomes</taxon>
    </lineage>
</organism>
<keyword evidence="5" id="KW-0067">ATP-binding</keyword>
<dbReference type="GO" id="GO:0051301">
    <property type="term" value="P:cell division"/>
    <property type="evidence" value="ECO:0007669"/>
    <property type="project" value="InterPro"/>
</dbReference>
<dbReference type="Pfam" id="PF08245">
    <property type="entry name" value="Mur_ligase_M"/>
    <property type="match status" value="1"/>
</dbReference>
<dbReference type="InterPro" id="IPR004101">
    <property type="entry name" value="Mur_ligase_C"/>
</dbReference>
<dbReference type="GO" id="GO:0004326">
    <property type="term" value="F:tetrahydrofolylpolyglutamate synthase activity"/>
    <property type="evidence" value="ECO:0007669"/>
    <property type="project" value="InterPro"/>
</dbReference>
<evidence type="ECO:0000259" key="10">
    <source>
        <dbReference type="Pfam" id="PF02875"/>
    </source>
</evidence>
<feature type="domain" description="Mur ligase N-terminal catalytic" evidence="9">
    <location>
        <begin position="21"/>
        <end position="93"/>
    </location>
</feature>
<accession>A0A382DGQ1</accession>
<dbReference type="SUPFAM" id="SSF53623">
    <property type="entry name" value="MurD-like peptide ligases, catalytic domain"/>
    <property type="match status" value="1"/>
</dbReference>
<evidence type="ECO:0000256" key="4">
    <source>
        <dbReference type="ARBA" id="ARBA00022741"/>
    </source>
</evidence>
<dbReference type="SUPFAM" id="SSF63418">
    <property type="entry name" value="MurE/MurF N-terminal domain"/>
    <property type="match status" value="1"/>
</dbReference>
<dbReference type="Gene3D" id="3.40.1190.10">
    <property type="entry name" value="Mur-like, catalytic domain"/>
    <property type="match status" value="1"/>
</dbReference>
<evidence type="ECO:0000256" key="6">
    <source>
        <dbReference type="ARBA" id="ARBA00022960"/>
    </source>
</evidence>
<dbReference type="PROSITE" id="PS01011">
    <property type="entry name" value="FOLYLPOLYGLU_SYNT_1"/>
    <property type="match status" value="1"/>
</dbReference>
<keyword evidence="8" id="KW-0961">Cell wall biogenesis/degradation</keyword>
<dbReference type="Gene3D" id="3.40.1390.10">
    <property type="entry name" value="MurE/MurF, N-terminal domain"/>
    <property type="match status" value="1"/>
</dbReference>
<dbReference type="NCBIfam" id="NF001126">
    <property type="entry name" value="PRK00139.1-4"/>
    <property type="match status" value="1"/>
</dbReference>
<keyword evidence="6" id="KW-0133">Cell shape</keyword>
<dbReference type="Gene3D" id="3.90.190.20">
    <property type="entry name" value="Mur ligase, C-terminal domain"/>
    <property type="match status" value="1"/>
</dbReference>
<dbReference type="GO" id="GO:0009252">
    <property type="term" value="P:peptidoglycan biosynthetic process"/>
    <property type="evidence" value="ECO:0007669"/>
    <property type="project" value="UniProtKB-KW"/>
</dbReference>
<dbReference type="GO" id="GO:0005524">
    <property type="term" value="F:ATP binding"/>
    <property type="evidence" value="ECO:0007669"/>
    <property type="project" value="UniProtKB-KW"/>
</dbReference>
<dbReference type="InterPro" id="IPR036615">
    <property type="entry name" value="Mur_ligase_C_dom_sf"/>
</dbReference>